<evidence type="ECO:0000313" key="1">
    <source>
        <dbReference type="EMBL" id="KAF1942853.1"/>
    </source>
</evidence>
<dbReference type="AlphaFoldDB" id="A0A6A5SRY4"/>
<accession>A0A6A5SRY4</accession>
<reference evidence="1" key="1">
    <citation type="journal article" date="2020" name="Stud. Mycol.">
        <title>101 Dothideomycetes genomes: a test case for predicting lifestyles and emergence of pathogens.</title>
        <authorList>
            <person name="Haridas S."/>
            <person name="Albert R."/>
            <person name="Binder M."/>
            <person name="Bloem J."/>
            <person name="Labutti K."/>
            <person name="Salamov A."/>
            <person name="Andreopoulos B."/>
            <person name="Baker S."/>
            <person name="Barry K."/>
            <person name="Bills G."/>
            <person name="Bluhm B."/>
            <person name="Cannon C."/>
            <person name="Castanera R."/>
            <person name="Culley D."/>
            <person name="Daum C."/>
            <person name="Ezra D."/>
            <person name="Gonzalez J."/>
            <person name="Henrissat B."/>
            <person name="Kuo A."/>
            <person name="Liang C."/>
            <person name="Lipzen A."/>
            <person name="Lutzoni F."/>
            <person name="Magnuson J."/>
            <person name="Mondo S."/>
            <person name="Nolan M."/>
            <person name="Ohm R."/>
            <person name="Pangilinan J."/>
            <person name="Park H.-J."/>
            <person name="Ramirez L."/>
            <person name="Alfaro M."/>
            <person name="Sun H."/>
            <person name="Tritt A."/>
            <person name="Yoshinaga Y."/>
            <person name="Zwiers L.-H."/>
            <person name="Turgeon B."/>
            <person name="Goodwin S."/>
            <person name="Spatafora J."/>
            <person name="Crous P."/>
            <person name="Grigoriev I."/>
        </authorList>
    </citation>
    <scope>NUCLEOTIDE SEQUENCE</scope>
    <source>
        <strain evidence="1">CBS 161.51</strain>
    </source>
</reference>
<gene>
    <name evidence="1" type="ORF">EJ02DRAFT_308860</name>
</gene>
<dbReference type="EMBL" id="ML976031">
    <property type="protein sequence ID" value="KAF1942853.1"/>
    <property type="molecule type" value="Genomic_DNA"/>
</dbReference>
<sequence>MPRTGILDHDTPKKARVKGAAACMDYKRIPYLHTDLFTFNHISKTRGWAILKEE</sequence>
<organism evidence="1 2">
    <name type="scientific">Clathrospora elynae</name>
    <dbReference type="NCBI Taxonomy" id="706981"/>
    <lineage>
        <taxon>Eukaryota</taxon>
        <taxon>Fungi</taxon>
        <taxon>Dikarya</taxon>
        <taxon>Ascomycota</taxon>
        <taxon>Pezizomycotina</taxon>
        <taxon>Dothideomycetes</taxon>
        <taxon>Pleosporomycetidae</taxon>
        <taxon>Pleosporales</taxon>
        <taxon>Diademaceae</taxon>
        <taxon>Clathrospora</taxon>
    </lineage>
</organism>
<name>A0A6A5SRY4_9PLEO</name>
<feature type="non-terminal residue" evidence="1">
    <location>
        <position position="54"/>
    </location>
</feature>
<dbReference type="Proteomes" id="UP000800038">
    <property type="component" value="Unassembled WGS sequence"/>
</dbReference>
<protein>
    <submittedName>
        <fullName evidence="1">Uncharacterized protein</fullName>
    </submittedName>
</protein>
<keyword evidence="2" id="KW-1185">Reference proteome</keyword>
<proteinExistence type="predicted"/>
<evidence type="ECO:0000313" key="2">
    <source>
        <dbReference type="Proteomes" id="UP000800038"/>
    </source>
</evidence>